<dbReference type="PANTHER" id="PTHR39962:SF1">
    <property type="entry name" value="LPXI FAMILY PROTEIN"/>
    <property type="match status" value="1"/>
</dbReference>
<comment type="caution">
    <text evidence="3">The sequence shown here is derived from an EMBL/GenBank/DDBJ whole genome shotgun (WGS) entry which is preliminary data.</text>
</comment>
<accession>A0A832GLN4</accession>
<sequence length="270" mass="30452">MDEGNSNIGLIAGEGEFPLILAKELKAQNFKVIALTFSKGQEKNLQPLVDRVYQIYLGQLERLIEIFKREGVKELVFLGKIDKSLALRFNFPDRRAFKLWRKVATREDNTILKAVVEELEGEGFKIRGPAQFLGRYLAKEGVYTERAPSEREWEDIYYGLKIGRAIGELDIGQCVVVKDKMTVAVEAMEGTDATILRGGKLRSQSVVIKIAKPQQDLRLDLPVVGLQTIETLIKAKAKVLALEAERTFFLQQERAIELANKYQIAIVGVK</sequence>
<evidence type="ECO:0000259" key="1">
    <source>
        <dbReference type="Pfam" id="PF06230"/>
    </source>
</evidence>
<evidence type="ECO:0000259" key="2">
    <source>
        <dbReference type="Pfam" id="PF17930"/>
    </source>
</evidence>
<feature type="domain" description="LpxI N-terminal" evidence="2">
    <location>
        <begin position="7"/>
        <end position="133"/>
    </location>
</feature>
<protein>
    <submittedName>
        <fullName evidence="3">LpxI family protein</fullName>
    </submittedName>
</protein>
<gene>
    <name evidence="3" type="ORF">ENT73_00595</name>
</gene>
<dbReference type="InterPro" id="IPR043167">
    <property type="entry name" value="LpxI_C_sf"/>
</dbReference>
<dbReference type="PANTHER" id="PTHR39962">
    <property type="entry name" value="BLL4848 PROTEIN"/>
    <property type="match status" value="1"/>
</dbReference>
<dbReference type="Gene3D" id="3.40.50.20">
    <property type="match status" value="1"/>
</dbReference>
<reference evidence="3" key="1">
    <citation type="journal article" date="2020" name="mSystems">
        <title>Genome- and Community-Level Interaction Insights into Carbon Utilization and Element Cycling Functions of Hydrothermarchaeota in Hydrothermal Sediment.</title>
        <authorList>
            <person name="Zhou Z."/>
            <person name="Liu Y."/>
            <person name="Xu W."/>
            <person name="Pan J."/>
            <person name="Luo Z.H."/>
            <person name="Li M."/>
        </authorList>
    </citation>
    <scope>NUCLEOTIDE SEQUENCE [LARGE SCALE GENOMIC DNA]</scope>
    <source>
        <strain evidence="3">SpSt-605</strain>
    </source>
</reference>
<dbReference type="InterPro" id="IPR053174">
    <property type="entry name" value="LpxI"/>
</dbReference>
<proteinExistence type="predicted"/>
<dbReference type="EMBL" id="DSZU01000014">
    <property type="protein sequence ID" value="HGV54571.1"/>
    <property type="molecule type" value="Genomic_DNA"/>
</dbReference>
<dbReference type="Gene3D" id="3.40.140.80">
    <property type="match status" value="1"/>
</dbReference>
<name>A0A832GLN4_9BACT</name>
<dbReference type="InterPro" id="IPR041255">
    <property type="entry name" value="LpxI_N"/>
</dbReference>
<feature type="domain" description="LpxI C-terminal" evidence="1">
    <location>
        <begin position="139"/>
        <end position="267"/>
    </location>
</feature>
<evidence type="ECO:0000313" key="3">
    <source>
        <dbReference type="EMBL" id="HGV54571.1"/>
    </source>
</evidence>
<dbReference type="Pfam" id="PF17930">
    <property type="entry name" value="LpxI_N"/>
    <property type="match status" value="1"/>
</dbReference>
<organism evidence="3">
    <name type="scientific">Caldimicrobium thiodismutans</name>
    <dbReference type="NCBI Taxonomy" id="1653476"/>
    <lineage>
        <taxon>Bacteria</taxon>
        <taxon>Pseudomonadati</taxon>
        <taxon>Thermodesulfobacteriota</taxon>
        <taxon>Thermodesulfobacteria</taxon>
        <taxon>Thermodesulfobacteriales</taxon>
        <taxon>Thermodesulfobacteriaceae</taxon>
        <taxon>Caldimicrobium</taxon>
    </lineage>
</organism>
<dbReference type="Pfam" id="PF06230">
    <property type="entry name" value="LpxI_C"/>
    <property type="match status" value="1"/>
</dbReference>
<dbReference type="InterPro" id="IPR010415">
    <property type="entry name" value="LpxI_C"/>
</dbReference>
<dbReference type="AlphaFoldDB" id="A0A832GLN4"/>